<dbReference type="PANTHER" id="PTHR30450:SF1">
    <property type="entry name" value="D-METHIONINE TRANSPORT SYSTEM PERMEASE PROTEIN METI-RELATED"/>
    <property type="match status" value="1"/>
</dbReference>
<dbReference type="InterPro" id="IPR000515">
    <property type="entry name" value="MetI-like"/>
</dbReference>
<protein>
    <submittedName>
        <fullName evidence="10">ABC transporter permease</fullName>
    </submittedName>
</protein>
<feature type="transmembrane region" description="Helical" evidence="8">
    <location>
        <begin position="194"/>
        <end position="217"/>
    </location>
</feature>
<dbReference type="SUPFAM" id="SSF161098">
    <property type="entry name" value="MetI-like"/>
    <property type="match status" value="1"/>
</dbReference>
<feature type="transmembrane region" description="Helical" evidence="8">
    <location>
        <begin position="58"/>
        <end position="82"/>
    </location>
</feature>
<dbReference type="Proteomes" id="UP000727506">
    <property type="component" value="Unassembled WGS sequence"/>
</dbReference>
<dbReference type="Gene3D" id="1.10.3720.10">
    <property type="entry name" value="MetI-like"/>
    <property type="match status" value="1"/>
</dbReference>
<dbReference type="InterPro" id="IPR051322">
    <property type="entry name" value="AA_ABC_Transporter_Permease"/>
</dbReference>
<sequence length="225" mass="23521">MEAIVSFADQYGALIAQGTLDSVVMTAFSTVFAYALGIPLGVLLVLTDSRGLRPHGMVNGIVGWLVNVGRSIPFIILIVFMIPATRALVGTSLGVGAAIVPLSVAAAPFVARMVEQSLSEVDEGLVEAASSFGASTSQVVLKVLLVESLPSLIRGLSITFVTLFGFVAMAGTVGAGGLGDIAIRYGYQRYQDDVMIAAIVLCIVIVQAAQSLANIAARRVDHRQR</sequence>
<organism evidence="10 11">
    <name type="scientific">Slackia piriformis</name>
    <dbReference type="NCBI Taxonomy" id="626934"/>
    <lineage>
        <taxon>Bacteria</taxon>
        <taxon>Bacillati</taxon>
        <taxon>Actinomycetota</taxon>
        <taxon>Coriobacteriia</taxon>
        <taxon>Eggerthellales</taxon>
        <taxon>Eggerthellaceae</taxon>
        <taxon>Slackia</taxon>
    </lineage>
</organism>
<evidence type="ECO:0000259" key="9">
    <source>
        <dbReference type="PROSITE" id="PS50928"/>
    </source>
</evidence>
<evidence type="ECO:0000256" key="1">
    <source>
        <dbReference type="ARBA" id="ARBA00004651"/>
    </source>
</evidence>
<proteinExistence type="inferred from homology"/>
<dbReference type="CDD" id="cd06261">
    <property type="entry name" value="TM_PBP2"/>
    <property type="match status" value="1"/>
</dbReference>
<dbReference type="EMBL" id="JAGZSV010000093">
    <property type="protein sequence ID" value="MBS6940975.1"/>
    <property type="molecule type" value="Genomic_DNA"/>
</dbReference>
<evidence type="ECO:0000256" key="8">
    <source>
        <dbReference type="RuleBase" id="RU363032"/>
    </source>
</evidence>
<dbReference type="PANTHER" id="PTHR30450">
    <property type="entry name" value="ABC TRANSPORTER PERMEASE"/>
    <property type="match status" value="1"/>
</dbReference>
<evidence type="ECO:0000256" key="4">
    <source>
        <dbReference type="ARBA" id="ARBA00022475"/>
    </source>
</evidence>
<evidence type="ECO:0000256" key="7">
    <source>
        <dbReference type="ARBA" id="ARBA00023136"/>
    </source>
</evidence>
<dbReference type="AlphaFoldDB" id="A0A943UZN6"/>
<evidence type="ECO:0000256" key="2">
    <source>
        <dbReference type="ARBA" id="ARBA00007069"/>
    </source>
</evidence>
<reference evidence="10" key="1">
    <citation type="submission" date="2021-02" db="EMBL/GenBank/DDBJ databases">
        <title>Infant gut strain persistence is associated with maternal origin, phylogeny, and functional potential including surface adhesion and iron acquisition.</title>
        <authorList>
            <person name="Lou Y.C."/>
        </authorList>
    </citation>
    <scope>NUCLEOTIDE SEQUENCE</scope>
    <source>
        <strain evidence="10">L2_039_000G1_dasL2_039_000G1_concoct_11</strain>
    </source>
</reference>
<comment type="subcellular location">
    <subcellularLocation>
        <location evidence="1 8">Cell membrane</location>
        <topology evidence="1 8">Multi-pass membrane protein</topology>
    </subcellularLocation>
</comment>
<evidence type="ECO:0000256" key="3">
    <source>
        <dbReference type="ARBA" id="ARBA00022448"/>
    </source>
</evidence>
<evidence type="ECO:0000313" key="11">
    <source>
        <dbReference type="Proteomes" id="UP000727506"/>
    </source>
</evidence>
<keyword evidence="7 8" id="KW-0472">Membrane</keyword>
<keyword evidence="6 8" id="KW-1133">Transmembrane helix</keyword>
<evidence type="ECO:0000256" key="5">
    <source>
        <dbReference type="ARBA" id="ARBA00022692"/>
    </source>
</evidence>
<keyword evidence="4" id="KW-1003">Cell membrane</keyword>
<keyword evidence="3 8" id="KW-0813">Transport</keyword>
<feature type="domain" description="ABC transmembrane type-1" evidence="9">
    <location>
        <begin position="19"/>
        <end position="213"/>
    </location>
</feature>
<dbReference type="PROSITE" id="PS50928">
    <property type="entry name" value="ABC_TM1"/>
    <property type="match status" value="1"/>
</dbReference>
<evidence type="ECO:0000313" key="10">
    <source>
        <dbReference type="EMBL" id="MBS6940975.1"/>
    </source>
</evidence>
<keyword evidence="5 8" id="KW-0812">Transmembrane</keyword>
<gene>
    <name evidence="10" type="ORF">KH142_05765</name>
</gene>
<evidence type="ECO:0000256" key="6">
    <source>
        <dbReference type="ARBA" id="ARBA00022989"/>
    </source>
</evidence>
<feature type="transmembrane region" description="Helical" evidence="8">
    <location>
        <begin position="23"/>
        <end position="46"/>
    </location>
</feature>
<comment type="similarity">
    <text evidence="2">Belongs to the binding-protein-dependent transport system permease family. CysTW subfamily.</text>
</comment>
<dbReference type="GO" id="GO:0048473">
    <property type="term" value="P:D-methionine transmembrane transport"/>
    <property type="evidence" value="ECO:0007669"/>
    <property type="project" value="TreeGrafter"/>
</dbReference>
<feature type="transmembrane region" description="Helical" evidence="8">
    <location>
        <begin position="152"/>
        <end position="174"/>
    </location>
</feature>
<dbReference type="FunFam" id="1.10.3720.10:FF:000002">
    <property type="entry name" value="D-methionine ABC transporter permease MetI"/>
    <property type="match status" value="1"/>
</dbReference>
<name>A0A943UZN6_9ACTN</name>
<comment type="caution">
    <text evidence="10">The sequence shown here is derived from an EMBL/GenBank/DDBJ whole genome shotgun (WGS) entry which is preliminary data.</text>
</comment>
<dbReference type="InterPro" id="IPR035906">
    <property type="entry name" value="MetI-like_sf"/>
</dbReference>
<feature type="transmembrane region" description="Helical" evidence="8">
    <location>
        <begin position="88"/>
        <end position="111"/>
    </location>
</feature>
<dbReference type="Pfam" id="PF00528">
    <property type="entry name" value="BPD_transp_1"/>
    <property type="match status" value="1"/>
</dbReference>
<dbReference type="GO" id="GO:0005886">
    <property type="term" value="C:plasma membrane"/>
    <property type="evidence" value="ECO:0007669"/>
    <property type="project" value="UniProtKB-SubCell"/>
</dbReference>
<accession>A0A943UZN6</accession>